<dbReference type="CDD" id="cd13553">
    <property type="entry name" value="PBP2_NrtA_CpmA_like"/>
    <property type="match status" value="1"/>
</dbReference>
<dbReference type="GO" id="GO:0006811">
    <property type="term" value="P:monoatomic ion transport"/>
    <property type="evidence" value="ECO:0007669"/>
    <property type="project" value="UniProtKB-KW"/>
</dbReference>
<keyword evidence="5" id="KW-0732">Signal</keyword>
<comment type="subcellular location">
    <subcellularLocation>
        <location evidence="1">Cell inner membrane</location>
    </subcellularLocation>
</comment>
<evidence type="ECO:0000256" key="4">
    <source>
        <dbReference type="ARBA" id="ARBA00022519"/>
    </source>
</evidence>
<dbReference type="InterPro" id="IPR044527">
    <property type="entry name" value="NrtA/CpmA_ABC-bd_dom"/>
</dbReference>
<protein>
    <submittedName>
        <fullName evidence="10">CmpA/NrtA family ABC transporter substrate-binding protein</fullName>
    </submittedName>
</protein>
<evidence type="ECO:0000256" key="6">
    <source>
        <dbReference type="ARBA" id="ARBA00023065"/>
    </source>
</evidence>
<keyword evidence="11" id="KW-1185">Reference proteome</keyword>
<evidence type="ECO:0000256" key="1">
    <source>
        <dbReference type="ARBA" id="ARBA00004533"/>
    </source>
</evidence>
<dbReference type="GO" id="GO:0005886">
    <property type="term" value="C:plasma membrane"/>
    <property type="evidence" value="ECO:0007669"/>
    <property type="project" value="UniProtKB-SubCell"/>
</dbReference>
<evidence type="ECO:0000256" key="7">
    <source>
        <dbReference type="ARBA" id="ARBA00023136"/>
    </source>
</evidence>
<dbReference type="PANTHER" id="PTHR30024:SF7">
    <property type="entry name" value="NITRATE_NITRITE BINDING PROTEIN NRTA"/>
    <property type="match status" value="1"/>
</dbReference>
<name>A0AAW9PYD9_9CYAN</name>
<keyword evidence="2" id="KW-0813">Transport</keyword>
<dbReference type="Gene3D" id="3.40.190.10">
    <property type="entry name" value="Periplasmic binding protein-like II"/>
    <property type="match status" value="2"/>
</dbReference>
<feature type="region of interest" description="Disordered" evidence="9">
    <location>
        <begin position="30"/>
        <end position="53"/>
    </location>
</feature>
<dbReference type="PROSITE" id="PS51318">
    <property type="entry name" value="TAT"/>
    <property type="match status" value="1"/>
</dbReference>
<feature type="compositionally biased region" description="Low complexity" evidence="9">
    <location>
        <begin position="30"/>
        <end position="50"/>
    </location>
</feature>
<dbReference type="Pfam" id="PF13379">
    <property type="entry name" value="NMT1_2"/>
    <property type="match status" value="1"/>
</dbReference>
<dbReference type="SUPFAM" id="SSF53850">
    <property type="entry name" value="Periplasmic binding protein-like II"/>
    <property type="match status" value="1"/>
</dbReference>
<keyword evidence="3" id="KW-1003">Cell membrane</keyword>
<comment type="similarity">
    <text evidence="8">Belongs to the CmpA/NrtA family.</text>
</comment>
<evidence type="ECO:0000256" key="2">
    <source>
        <dbReference type="ARBA" id="ARBA00022448"/>
    </source>
</evidence>
<evidence type="ECO:0000313" key="10">
    <source>
        <dbReference type="EMBL" id="MEE3716914.1"/>
    </source>
</evidence>
<evidence type="ECO:0000256" key="8">
    <source>
        <dbReference type="ARBA" id="ARBA00024031"/>
    </source>
</evidence>
<evidence type="ECO:0000256" key="5">
    <source>
        <dbReference type="ARBA" id="ARBA00022729"/>
    </source>
</evidence>
<dbReference type="EMBL" id="JAZBJZ010000028">
    <property type="protein sequence ID" value="MEE3716914.1"/>
    <property type="molecule type" value="Genomic_DNA"/>
</dbReference>
<dbReference type="RefSeq" id="WP_330483342.1">
    <property type="nucleotide sequence ID" value="NZ_JAZBJZ010000028.1"/>
</dbReference>
<evidence type="ECO:0000256" key="3">
    <source>
        <dbReference type="ARBA" id="ARBA00022475"/>
    </source>
</evidence>
<keyword evidence="7" id="KW-0472">Membrane</keyword>
<evidence type="ECO:0000256" key="9">
    <source>
        <dbReference type="SAM" id="MobiDB-lite"/>
    </source>
</evidence>
<reference evidence="10" key="1">
    <citation type="submission" date="2024-01" db="EMBL/GenBank/DDBJ databases">
        <title>Bank of Algae and Cyanobacteria of the Azores (BACA) strain genomes.</title>
        <authorList>
            <person name="Luz R."/>
            <person name="Cordeiro R."/>
            <person name="Fonseca A."/>
            <person name="Goncalves V."/>
        </authorList>
    </citation>
    <scope>NUCLEOTIDE SEQUENCE</scope>
    <source>
        <strain evidence="10">BACA0141</strain>
    </source>
</reference>
<keyword evidence="4" id="KW-0997">Cell inner membrane</keyword>
<organism evidence="10 11">
    <name type="scientific">Tumidithrix elongata BACA0141</name>
    <dbReference type="NCBI Taxonomy" id="2716417"/>
    <lineage>
        <taxon>Bacteria</taxon>
        <taxon>Bacillati</taxon>
        <taxon>Cyanobacteriota</taxon>
        <taxon>Cyanophyceae</taxon>
        <taxon>Pseudanabaenales</taxon>
        <taxon>Pseudanabaenaceae</taxon>
        <taxon>Tumidithrix</taxon>
        <taxon>Tumidithrix elongata</taxon>
    </lineage>
</organism>
<gene>
    <name evidence="10" type="ORF">V2H45_09175</name>
</gene>
<keyword evidence="6" id="KW-0406">Ion transport</keyword>
<dbReference type="InterPro" id="IPR006311">
    <property type="entry name" value="TAT_signal"/>
</dbReference>
<evidence type="ECO:0000313" key="11">
    <source>
        <dbReference type="Proteomes" id="UP001333818"/>
    </source>
</evidence>
<sequence length="447" mass="49181">MSNISRRKFMLTASATTLGTFLVHGCGSEAPPSATSTTASTSTSSSATPAVNVSAADAPEVKTAKLGFIALSDFAPLAIAKEKGMFAKYGMPDVEVIKQKSWGATRDNLELGAENGGIDGAHILTPMPYLISLGKITKGNKPIPMNILLRLNVNGQGISVANTYKDLKLRLDTSVIKERVMKAKAAGTPMTFAETFPGGTHWGWIRYWLAAGGIDPDNDVKTITVPPPQMVANMKLGNMDGFCVGEPWNLQLVNQDIGYTALTTGEIWNRHPEKSFAMRADFVEKNPKATKALVKAIMEAQMWCDKPENKQEMCQIMSKPDWIKVPVTDIIDRSKGSFKYGDDRPVVDSSPHVMQYWTDGASFPYKSHDKWFLTENIRWGVLSGDTDYKIIDKVNRSDIWKECAKAIGQEAAIPKSDSRGVEKFFDGIEFDPEKPEAYLKSLKIKKV</sequence>
<dbReference type="Proteomes" id="UP001333818">
    <property type="component" value="Unassembled WGS sequence"/>
</dbReference>
<dbReference type="PANTHER" id="PTHR30024">
    <property type="entry name" value="ALIPHATIC SULFONATES-BINDING PROTEIN-RELATED"/>
    <property type="match status" value="1"/>
</dbReference>
<accession>A0AAW9PYD9</accession>
<dbReference type="AlphaFoldDB" id="A0AAW9PYD9"/>
<comment type="caution">
    <text evidence="10">The sequence shown here is derived from an EMBL/GenBank/DDBJ whole genome shotgun (WGS) entry which is preliminary data.</text>
</comment>
<proteinExistence type="inferred from homology"/>